<reference evidence="2 3" key="1">
    <citation type="submission" date="2024-06" db="EMBL/GenBank/DDBJ databases">
        <authorList>
            <person name="Kraege A."/>
            <person name="Thomma B."/>
        </authorList>
    </citation>
    <scope>NUCLEOTIDE SEQUENCE [LARGE SCALE GENOMIC DNA]</scope>
</reference>
<gene>
    <name evidence="2" type="primary">g7897</name>
    <name evidence="2" type="ORF">VP750_LOCUS6778</name>
</gene>
<comment type="caution">
    <text evidence="2">The sequence shown here is derived from an EMBL/GenBank/DDBJ whole genome shotgun (WGS) entry which is preliminary data.</text>
</comment>
<dbReference type="PANTHER" id="PTHR46564">
    <property type="entry name" value="TRANSPOSASE"/>
    <property type="match status" value="1"/>
</dbReference>
<dbReference type="PANTHER" id="PTHR46564:SF1">
    <property type="entry name" value="TRANSPOSASE"/>
    <property type="match status" value="1"/>
</dbReference>
<dbReference type="InterPro" id="IPR038717">
    <property type="entry name" value="Tc1-like_DDE_dom"/>
</dbReference>
<dbReference type="Pfam" id="PF13358">
    <property type="entry name" value="DDE_3"/>
    <property type="match status" value="1"/>
</dbReference>
<evidence type="ECO:0000313" key="2">
    <source>
        <dbReference type="EMBL" id="CAL5225119.1"/>
    </source>
</evidence>
<dbReference type="InterPro" id="IPR036397">
    <property type="entry name" value="RNaseH_sf"/>
</dbReference>
<organism evidence="2 3">
    <name type="scientific">Coccomyxa viridis</name>
    <dbReference type="NCBI Taxonomy" id="1274662"/>
    <lineage>
        <taxon>Eukaryota</taxon>
        <taxon>Viridiplantae</taxon>
        <taxon>Chlorophyta</taxon>
        <taxon>core chlorophytes</taxon>
        <taxon>Trebouxiophyceae</taxon>
        <taxon>Trebouxiophyceae incertae sedis</taxon>
        <taxon>Coccomyxaceae</taxon>
        <taxon>Coccomyxa</taxon>
    </lineage>
</organism>
<keyword evidence="3" id="KW-1185">Reference proteome</keyword>
<protein>
    <submittedName>
        <fullName evidence="2">G7897 protein</fullName>
    </submittedName>
</protein>
<sequence length="288" mass="32165">MSDALAVSQSKLYRWQRAPLLMARPLDRSHLRRKTTTAIGDAVICWVTRHIFATLDAIREHLRSSLSVLPSKQSISRMLRERNWTRKRGSKAYTEADASRGAQFSRSIAAGLSSRTLALDECAFFLNHSRHYAWSPRGTRAVVRRPGRRGRAYSLLLCIGHSGYTSWSLFEGAVTGKRFQDFLNRLPRGSDLILDNAAIHRAARVLRLQGVPTISDTADAQGIGLRYLPPYTPQLNPVELASNTIRQLVNLGQPRDPVALERCIAEAIARLTPLVCSATFRKCFPATS</sequence>
<evidence type="ECO:0000259" key="1">
    <source>
        <dbReference type="Pfam" id="PF13358"/>
    </source>
</evidence>
<proteinExistence type="predicted"/>
<dbReference type="EMBL" id="CAXHTA020000012">
    <property type="protein sequence ID" value="CAL5225119.1"/>
    <property type="molecule type" value="Genomic_DNA"/>
</dbReference>
<dbReference type="Proteomes" id="UP001497392">
    <property type="component" value="Unassembled WGS sequence"/>
</dbReference>
<evidence type="ECO:0000313" key="3">
    <source>
        <dbReference type="Proteomes" id="UP001497392"/>
    </source>
</evidence>
<feature type="domain" description="Tc1-like transposase DDE" evidence="1">
    <location>
        <begin position="117"/>
        <end position="243"/>
    </location>
</feature>
<accession>A0ABP1G1H3</accession>
<dbReference type="Gene3D" id="3.30.420.10">
    <property type="entry name" value="Ribonuclease H-like superfamily/Ribonuclease H"/>
    <property type="match status" value="1"/>
</dbReference>
<name>A0ABP1G1H3_9CHLO</name>